<dbReference type="PROSITE" id="PS50240">
    <property type="entry name" value="TRYPSIN_DOM"/>
    <property type="match status" value="1"/>
</dbReference>
<evidence type="ECO:0000313" key="9">
    <source>
        <dbReference type="Proteomes" id="UP000198406"/>
    </source>
</evidence>
<keyword evidence="9" id="KW-1185">Reference proteome</keyword>
<dbReference type="AlphaFoldDB" id="A0A1Z5JX22"/>
<dbReference type="InParanoid" id="A0A1Z5JX22"/>
<dbReference type="GO" id="GO:0006508">
    <property type="term" value="P:proteolysis"/>
    <property type="evidence" value="ECO:0007669"/>
    <property type="project" value="UniProtKB-KW"/>
</dbReference>
<evidence type="ECO:0000256" key="4">
    <source>
        <dbReference type="ARBA" id="ARBA00023180"/>
    </source>
</evidence>
<dbReference type="FunFam" id="2.40.10.10:FF:000002">
    <property type="entry name" value="Transmembrane protease serine"/>
    <property type="match status" value="1"/>
</dbReference>
<feature type="region of interest" description="Disordered" evidence="6">
    <location>
        <begin position="323"/>
        <end position="378"/>
    </location>
</feature>
<accession>A0A1Z5JX22</accession>
<name>A0A1Z5JX22_FISSO</name>
<evidence type="ECO:0000256" key="1">
    <source>
        <dbReference type="ARBA" id="ARBA00007664"/>
    </source>
</evidence>
<feature type="compositionally biased region" description="Basic residues" evidence="6">
    <location>
        <begin position="429"/>
        <end position="448"/>
    </location>
</feature>
<keyword evidence="4" id="KW-0325">Glycoprotein</keyword>
<protein>
    <recommendedName>
        <fullName evidence="7">Peptidase S1 domain-containing protein</fullName>
    </recommendedName>
</protein>
<feature type="domain" description="Peptidase S1" evidence="7">
    <location>
        <begin position="97"/>
        <end position="319"/>
    </location>
</feature>
<dbReference type="InterPro" id="IPR001314">
    <property type="entry name" value="Peptidase_S1A"/>
</dbReference>
<keyword evidence="5" id="KW-0378">Hydrolase</keyword>
<gene>
    <name evidence="8" type="ORF">FisN_10Hh214</name>
</gene>
<comment type="similarity">
    <text evidence="1">Belongs to the peptidase S1 family.</text>
</comment>
<keyword evidence="2" id="KW-0843">Virulence</keyword>
<dbReference type="Gene3D" id="2.40.10.10">
    <property type="entry name" value="Trypsin-like serine proteases"/>
    <property type="match status" value="1"/>
</dbReference>
<proteinExistence type="inferred from homology"/>
<dbReference type="EMBL" id="BDSP01000131">
    <property type="protein sequence ID" value="GAX18580.1"/>
    <property type="molecule type" value="Genomic_DNA"/>
</dbReference>
<dbReference type="PANTHER" id="PTHR24276">
    <property type="entry name" value="POLYSERASE-RELATED"/>
    <property type="match status" value="1"/>
</dbReference>
<keyword evidence="5" id="KW-0720">Serine protease</keyword>
<evidence type="ECO:0000256" key="6">
    <source>
        <dbReference type="SAM" id="MobiDB-lite"/>
    </source>
</evidence>
<dbReference type="PROSITE" id="PS00135">
    <property type="entry name" value="TRYPSIN_SER"/>
    <property type="match status" value="1"/>
</dbReference>
<comment type="caution">
    <text evidence="8">The sequence shown here is derived from an EMBL/GenBank/DDBJ whole genome shotgun (WGS) entry which is preliminary data.</text>
</comment>
<evidence type="ECO:0000256" key="5">
    <source>
        <dbReference type="RuleBase" id="RU363034"/>
    </source>
</evidence>
<dbReference type="InterPro" id="IPR001254">
    <property type="entry name" value="Trypsin_dom"/>
</dbReference>
<evidence type="ECO:0000313" key="8">
    <source>
        <dbReference type="EMBL" id="GAX18580.1"/>
    </source>
</evidence>
<dbReference type="InterPro" id="IPR018114">
    <property type="entry name" value="TRYPSIN_HIS"/>
</dbReference>
<dbReference type="InterPro" id="IPR009003">
    <property type="entry name" value="Peptidase_S1_PA"/>
</dbReference>
<dbReference type="InterPro" id="IPR033116">
    <property type="entry name" value="TRYPSIN_SER"/>
</dbReference>
<dbReference type="PROSITE" id="PS00134">
    <property type="entry name" value="TRYPSIN_HIS"/>
    <property type="match status" value="1"/>
</dbReference>
<feature type="compositionally biased region" description="Low complexity" evidence="6">
    <location>
        <begin position="345"/>
        <end position="370"/>
    </location>
</feature>
<dbReference type="Proteomes" id="UP000198406">
    <property type="component" value="Unassembled WGS sequence"/>
</dbReference>
<evidence type="ECO:0000256" key="2">
    <source>
        <dbReference type="ARBA" id="ARBA00023026"/>
    </source>
</evidence>
<keyword evidence="3" id="KW-1015">Disulfide bond</keyword>
<dbReference type="PRINTS" id="PR00722">
    <property type="entry name" value="CHYMOTRYPSIN"/>
</dbReference>
<dbReference type="SUPFAM" id="SSF50494">
    <property type="entry name" value="Trypsin-like serine proteases"/>
    <property type="match status" value="1"/>
</dbReference>
<dbReference type="InterPro" id="IPR043504">
    <property type="entry name" value="Peptidase_S1_PA_chymotrypsin"/>
</dbReference>
<dbReference type="CDD" id="cd00190">
    <property type="entry name" value="Tryp_SPc"/>
    <property type="match status" value="1"/>
</dbReference>
<dbReference type="PANTHER" id="PTHR24276:SF98">
    <property type="entry name" value="FI18310P1-RELATED"/>
    <property type="match status" value="1"/>
</dbReference>
<evidence type="ECO:0000256" key="3">
    <source>
        <dbReference type="ARBA" id="ARBA00023157"/>
    </source>
</evidence>
<reference evidence="8 9" key="1">
    <citation type="journal article" date="2015" name="Plant Cell">
        <title>Oil accumulation by the oleaginous diatom Fistulifera solaris as revealed by the genome and transcriptome.</title>
        <authorList>
            <person name="Tanaka T."/>
            <person name="Maeda Y."/>
            <person name="Veluchamy A."/>
            <person name="Tanaka M."/>
            <person name="Abida H."/>
            <person name="Marechal E."/>
            <person name="Bowler C."/>
            <person name="Muto M."/>
            <person name="Sunaga Y."/>
            <person name="Tanaka M."/>
            <person name="Yoshino T."/>
            <person name="Taniguchi T."/>
            <person name="Fukuda Y."/>
            <person name="Nemoto M."/>
            <person name="Matsumoto M."/>
            <person name="Wong P.S."/>
            <person name="Aburatani S."/>
            <person name="Fujibuchi W."/>
        </authorList>
    </citation>
    <scope>NUCLEOTIDE SEQUENCE [LARGE SCALE GENOMIC DNA]</scope>
    <source>
        <strain evidence="8 9">JPCC DA0580</strain>
    </source>
</reference>
<dbReference type="GO" id="GO:0004252">
    <property type="term" value="F:serine-type endopeptidase activity"/>
    <property type="evidence" value="ECO:0007669"/>
    <property type="project" value="InterPro"/>
</dbReference>
<keyword evidence="5" id="KW-0645">Protease</keyword>
<organism evidence="8 9">
    <name type="scientific">Fistulifera solaris</name>
    <name type="common">Oleaginous diatom</name>
    <dbReference type="NCBI Taxonomy" id="1519565"/>
    <lineage>
        <taxon>Eukaryota</taxon>
        <taxon>Sar</taxon>
        <taxon>Stramenopiles</taxon>
        <taxon>Ochrophyta</taxon>
        <taxon>Bacillariophyta</taxon>
        <taxon>Bacillariophyceae</taxon>
        <taxon>Bacillariophycidae</taxon>
        <taxon>Naviculales</taxon>
        <taxon>Naviculaceae</taxon>
        <taxon>Fistulifera</taxon>
    </lineage>
</organism>
<dbReference type="SMART" id="SM00020">
    <property type="entry name" value="Tryp_SPc"/>
    <property type="match status" value="1"/>
</dbReference>
<dbReference type="OrthoDB" id="44567at2759"/>
<feature type="region of interest" description="Disordered" evidence="6">
    <location>
        <begin position="401"/>
        <end position="467"/>
    </location>
</feature>
<sequence length="467" mass="49852">MDASALSSAKDTQKRAVIYVILASLAYSAISGLSYARSSSQNSATDSGISLGDFNSFRKLKYQLIKSAANDPHREYMPRPDGMDKIVILEEDIKTRIVGGLPSPQGAFPFYVHSTGSALCGGTLIHEDIVLTAAHCFDTFVEDVIIGSNDIFGRDGAERIPVEITLPHPLYSNQTEQNDIMLLKLRSSSNSSLVTLNLNPVEPTDDEEVTVIGFGYTSEPETEDAAVSIELQEVNINIIDFETCDALLGVPIFADSQICAGNLDGGRDSCAGDSGGPLLSLDGQQYGVVSYGIGCGQPNRPAVYTRLSAFADWIREGICSLSENPPPDCPERPPVDSPVEPETLPTAAPTVVNSTTSSPTLAPLSATTAPVQRPTPRPLITIPHNDLFVLSNGKEKGFSSLFGKNKDTVSKPVMGSNRESVSGKESKKGKGKRKRRKHRGKGKGKASKKSSSSGKGSEKSSIKGKKM</sequence>
<dbReference type="Pfam" id="PF00089">
    <property type="entry name" value="Trypsin"/>
    <property type="match status" value="1"/>
</dbReference>
<evidence type="ECO:0000259" key="7">
    <source>
        <dbReference type="PROSITE" id="PS50240"/>
    </source>
</evidence>
<dbReference type="InterPro" id="IPR050430">
    <property type="entry name" value="Peptidase_S1"/>
</dbReference>